<protein>
    <submittedName>
        <fullName evidence="1">Uncharacterized protein</fullName>
    </submittedName>
</protein>
<dbReference type="EMBL" id="CAJJDP010000154">
    <property type="protein sequence ID" value="CAD8210806.1"/>
    <property type="molecule type" value="Genomic_DNA"/>
</dbReference>
<evidence type="ECO:0000313" key="2">
    <source>
        <dbReference type="Proteomes" id="UP000683925"/>
    </source>
</evidence>
<sequence length="66" mass="7719">MSNYNAQYIAFIIIDQSKVYMELSSISFSHLPKYNKIPPIANDARKFMILMIINMIQPLLEQIELL</sequence>
<proteinExistence type="predicted"/>
<dbReference type="Proteomes" id="UP000683925">
    <property type="component" value="Unassembled WGS sequence"/>
</dbReference>
<evidence type="ECO:0000313" key="1">
    <source>
        <dbReference type="EMBL" id="CAD8210806.1"/>
    </source>
</evidence>
<accession>A0A8S1Y8M0</accession>
<organism evidence="1 2">
    <name type="scientific">Paramecium octaurelia</name>
    <dbReference type="NCBI Taxonomy" id="43137"/>
    <lineage>
        <taxon>Eukaryota</taxon>
        <taxon>Sar</taxon>
        <taxon>Alveolata</taxon>
        <taxon>Ciliophora</taxon>
        <taxon>Intramacronucleata</taxon>
        <taxon>Oligohymenophorea</taxon>
        <taxon>Peniculida</taxon>
        <taxon>Parameciidae</taxon>
        <taxon>Paramecium</taxon>
    </lineage>
</organism>
<name>A0A8S1Y8M0_PAROT</name>
<keyword evidence="2" id="KW-1185">Reference proteome</keyword>
<dbReference type="AlphaFoldDB" id="A0A8S1Y8M0"/>
<gene>
    <name evidence="1" type="ORF">POCTA_138.1.T1520041</name>
</gene>
<comment type="caution">
    <text evidence="1">The sequence shown here is derived from an EMBL/GenBank/DDBJ whole genome shotgun (WGS) entry which is preliminary data.</text>
</comment>
<reference evidence="1" key="1">
    <citation type="submission" date="2021-01" db="EMBL/GenBank/DDBJ databases">
        <authorList>
            <consortium name="Genoscope - CEA"/>
            <person name="William W."/>
        </authorList>
    </citation>
    <scope>NUCLEOTIDE SEQUENCE</scope>
</reference>